<reference evidence="1 2" key="1">
    <citation type="journal article" date="2008" name="Nature">
        <title>The Trichoplax genome and the nature of placozoans.</title>
        <authorList>
            <person name="Srivastava M."/>
            <person name="Begovic E."/>
            <person name="Chapman J."/>
            <person name="Putnam N.H."/>
            <person name="Hellsten U."/>
            <person name="Kawashima T."/>
            <person name="Kuo A."/>
            <person name="Mitros T."/>
            <person name="Salamov A."/>
            <person name="Carpenter M.L."/>
            <person name="Signorovitch A.Y."/>
            <person name="Moreno M.A."/>
            <person name="Kamm K."/>
            <person name="Grimwood J."/>
            <person name="Schmutz J."/>
            <person name="Shapiro H."/>
            <person name="Grigoriev I.V."/>
            <person name="Buss L.W."/>
            <person name="Schierwater B."/>
            <person name="Dellaporta S.L."/>
            <person name="Rokhsar D.S."/>
        </authorList>
    </citation>
    <scope>NUCLEOTIDE SEQUENCE [LARGE SCALE GENOMIC DNA]</scope>
    <source>
        <strain evidence="1 2">Grell-BS-1999</strain>
    </source>
</reference>
<dbReference type="KEGG" id="tad:TRIADDRAFT_58316"/>
<dbReference type="Proteomes" id="UP000009022">
    <property type="component" value="Unassembled WGS sequence"/>
</dbReference>
<dbReference type="GeneID" id="6755362"/>
<dbReference type="InParanoid" id="B3S1J8"/>
<keyword evidence="2" id="KW-1185">Reference proteome</keyword>
<protein>
    <submittedName>
        <fullName evidence="1">Uncharacterized protein</fullName>
    </submittedName>
</protein>
<dbReference type="AlphaFoldDB" id="B3S1J8"/>
<organism evidence="1 2">
    <name type="scientific">Trichoplax adhaerens</name>
    <name type="common">Trichoplax reptans</name>
    <dbReference type="NCBI Taxonomy" id="10228"/>
    <lineage>
        <taxon>Eukaryota</taxon>
        <taxon>Metazoa</taxon>
        <taxon>Placozoa</taxon>
        <taxon>Uniplacotomia</taxon>
        <taxon>Trichoplacea</taxon>
        <taxon>Trichoplacidae</taxon>
        <taxon>Trichoplax</taxon>
    </lineage>
</organism>
<evidence type="ECO:0000313" key="2">
    <source>
        <dbReference type="Proteomes" id="UP000009022"/>
    </source>
</evidence>
<gene>
    <name evidence="1" type="ORF">TRIADDRAFT_58316</name>
</gene>
<proteinExistence type="predicted"/>
<name>B3S1J8_TRIAD</name>
<evidence type="ECO:0000313" key="1">
    <source>
        <dbReference type="EMBL" id="EDV23239.1"/>
    </source>
</evidence>
<dbReference type="EMBL" id="DS985247">
    <property type="protein sequence ID" value="EDV23239.1"/>
    <property type="molecule type" value="Genomic_DNA"/>
</dbReference>
<dbReference type="RefSeq" id="XP_002114149.1">
    <property type="nucleotide sequence ID" value="XM_002114113.1"/>
</dbReference>
<dbReference type="CTD" id="6755362"/>
<sequence length="148" mass="16704">MGSGSSTCASDKSVEIKLKMKGSSSIPIRRPSAILNAEINTKHLTINPTTAYRLAVAAQGGTVSTTNTGNNLPKKNKNRIVRNQKYQKPHFEIFKASNGEEYTIFVRTDSHRFYINCITQEWKPIDSSWYDHGTFFACEQHEAEEYIV</sequence>
<dbReference type="HOGENOM" id="CLU_1761134_0_0_1"/>
<accession>B3S1J8</accession>